<sequence>MTTAADARILVVDDNRVNRNLLLALLERGGFHHVEQAEDGNDGLARLELFQPDLILLDLMMPRMDGFEMCRHLRADPRWKSLPVLIQSSLNRPEDRARAFSVGATDYVAKPINGGELLARVRIHLTKRALLHDLQRYHRRAQSELALARSMQERLLPSAARLTSTQEALGIAIDAHFAPSSELGGDFWGERRLPDGRLAVYLVDFSGHGVGAALNTFRLHAICQQLAAISGEPARFLATLNKRLCGLLPFGQFATMLAGVIDPMEGVFHYASAAATAPMVWAPGDDAPQLGDGSGLPLGLLSSAQYDNRSLPLPPGGRLFLYSDAAIEIPVGGDVLDETGLAALVARHRDREGDAFLAALLADLRATGPIDDDLTALLLTRKT</sequence>
<dbReference type="GO" id="GO:0016791">
    <property type="term" value="F:phosphatase activity"/>
    <property type="evidence" value="ECO:0007669"/>
    <property type="project" value="TreeGrafter"/>
</dbReference>
<comment type="caution">
    <text evidence="4">The sequence shown here is derived from an EMBL/GenBank/DDBJ whole genome shotgun (WGS) entry which is preliminary data.</text>
</comment>
<gene>
    <name evidence="4" type="ORF">EJ903_18020</name>
</gene>
<evidence type="ECO:0000313" key="5">
    <source>
        <dbReference type="Proteomes" id="UP000277007"/>
    </source>
</evidence>
<dbReference type="SMART" id="SM00331">
    <property type="entry name" value="PP2C_SIG"/>
    <property type="match status" value="1"/>
</dbReference>
<dbReference type="Pfam" id="PF00072">
    <property type="entry name" value="Response_reg"/>
    <property type="match status" value="1"/>
</dbReference>
<organism evidence="4 5">
    <name type="scientific">Azospirillum griseum</name>
    <dbReference type="NCBI Taxonomy" id="2496639"/>
    <lineage>
        <taxon>Bacteria</taxon>
        <taxon>Pseudomonadati</taxon>
        <taxon>Pseudomonadota</taxon>
        <taxon>Alphaproteobacteria</taxon>
        <taxon>Rhodospirillales</taxon>
        <taxon>Azospirillaceae</taxon>
        <taxon>Azospirillum</taxon>
    </lineage>
</organism>
<feature type="domain" description="Response regulatory" evidence="3">
    <location>
        <begin position="8"/>
        <end position="125"/>
    </location>
</feature>
<protein>
    <submittedName>
        <fullName evidence="4">Response regulator</fullName>
    </submittedName>
</protein>
<dbReference type="InterPro" id="IPR001789">
    <property type="entry name" value="Sig_transdc_resp-reg_receiver"/>
</dbReference>
<dbReference type="RefSeq" id="WP_126618020.1">
    <property type="nucleotide sequence ID" value="NZ_JBHUCY010000031.1"/>
</dbReference>
<dbReference type="SUPFAM" id="SSF52172">
    <property type="entry name" value="CheY-like"/>
    <property type="match status" value="1"/>
</dbReference>
<dbReference type="PANTHER" id="PTHR43156">
    <property type="entry name" value="STAGE II SPORULATION PROTEIN E-RELATED"/>
    <property type="match status" value="1"/>
</dbReference>
<keyword evidence="5" id="KW-1185">Reference proteome</keyword>
<dbReference type="EMBL" id="RXMA01000019">
    <property type="protein sequence ID" value="RTR17396.1"/>
    <property type="molecule type" value="Genomic_DNA"/>
</dbReference>
<accession>A0A3S0JG54</accession>
<dbReference type="OrthoDB" id="9811749at2"/>
<evidence type="ECO:0000313" key="4">
    <source>
        <dbReference type="EMBL" id="RTR17396.1"/>
    </source>
</evidence>
<keyword evidence="2" id="KW-0597">Phosphoprotein</keyword>
<feature type="modified residue" description="4-aspartylphosphate" evidence="2">
    <location>
        <position position="58"/>
    </location>
</feature>
<dbReference type="GO" id="GO:0000160">
    <property type="term" value="P:phosphorelay signal transduction system"/>
    <property type="evidence" value="ECO:0007669"/>
    <property type="project" value="InterPro"/>
</dbReference>
<dbReference type="PROSITE" id="PS50110">
    <property type="entry name" value="RESPONSE_REGULATORY"/>
    <property type="match status" value="1"/>
</dbReference>
<dbReference type="InterPro" id="IPR052016">
    <property type="entry name" value="Bact_Sigma-Reg"/>
</dbReference>
<keyword evidence="1" id="KW-0378">Hydrolase</keyword>
<dbReference type="Gene3D" id="3.40.50.2300">
    <property type="match status" value="1"/>
</dbReference>
<dbReference type="InterPro" id="IPR011006">
    <property type="entry name" value="CheY-like_superfamily"/>
</dbReference>
<evidence type="ECO:0000259" key="3">
    <source>
        <dbReference type="PROSITE" id="PS50110"/>
    </source>
</evidence>
<evidence type="ECO:0000256" key="1">
    <source>
        <dbReference type="ARBA" id="ARBA00022801"/>
    </source>
</evidence>
<dbReference type="Gene3D" id="3.60.40.10">
    <property type="entry name" value="PPM-type phosphatase domain"/>
    <property type="match status" value="1"/>
</dbReference>
<dbReference type="SMART" id="SM00448">
    <property type="entry name" value="REC"/>
    <property type="match status" value="1"/>
</dbReference>
<proteinExistence type="predicted"/>
<dbReference type="AlphaFoldDB" id="A0A3S0JG54"/>
<reference evidence="4 5" key="1">
    <citation type="submission" date="2018-12" db="EMBL/GenBank/DDBJ databases">
        <authorList>
            <person name="Yang Y."/>
        </authorList>
    </citation>
    <scope>NUCLEOTIDE SEQUENCE [LARGE SCALE GENOMIC DNA]</scope>
    <source>
        <strain evidence="4 5">L-25-5w-1</strain>
    </source>
</reference>
<evidence type="ECO:0000256" key="2">
    <source>
        <dbReference type="PROSITE-ProRule" id="PRU00169"/>
    </source>
</evidence>
<name>A0A3S0JG54_9PROT</name>
<dbReference type="Pfam" id="PF07228">
    <property type="entry name" value="SpoIIE"/>
    <property type="match status" value="1"/>
</dbReference>
<dbReference type="PANTHER" id="PTHR43156:SF2">
    <property type="entry name" value="STAGE II SPORULATION PROTEIN E"/>
    <property type="match status" value="1"/>
</dbReference>
<dbReference type="InterPro" id="IPR036457">
    <property type="entry name" value="PPM-type-like_dom_sf"/>
</dbReference>
<dbReference type="Proteomes" id="UP000277007">
    <property type="component" value="Unassembled WGS sequence"/>
</dbReference>
<dbReference type="InterPro" id="IPR001932">
    <property type="entry name" value="PPM-type_phosphatase-like_dom"/>
</dbReference>